<proteinExistence type="inferred from homology"/>
<dbReference type="Proteomes" id="UP000266183">
    <property type="component" value="Chromosome"/>
</dbReference>
<name>A0A385T2R6_9BACT</name>
<feature type="active site" description="Nucleophile" evidence="4">
    <location>
        <position position="66"/>
    </location>
</feature>
<evidence type="ECO:0000256" key="3">
    <source>
        <dbReference type="ARBA" id="ARBA00022898"/>
    </source>
</evidence>
<protein>
    <submittedName>
        <fullName evidence="7">1-aminocyclopropane-1-carboxylate deaminase/D-cysteine desulfhydrase</fullName>
    </submittedName>
</protein>
<organism evidence="7 8">
    <name type="scientific">Chryseolinea soli</name>
    <dbReference type="NCBI Taxonomy" id="2321403"/>
    <lineage>
        <taxon>Bacteria</taxon>
        <taxon>Pseudomonadati</taxon>
        <taxon>Bacteroidota</taxon>
        <taxon>Cytophagia</taxon>
        <taxon>Cytophagales</taxon>
        <taxon>Fulvivirgaceae</taxon>
        <taxon>Chryseolinea</taxon>
    </lineage>
</organism>
<dbReference type="SUPFAM" id="SSF53686">
    <property type="entry name" value="Tryptophan synthase beta subunit-like PLP-dependent enzymes"/>
    <property type="match status" value="1"/>
</dbReference>
<evidence type="ECO:0000259" key="6">
    <source>
        <dbReference type="Pfam" id="PF00291"/>
    </source>
</evidence>
<reference evidence="8" key="1">
    <citation type="submission" date="2018-09" db="EMBL/GenBank/DDBJ databases">
        <title>Chryseolinea sp. KIS68-18 isolated from soil.</title>
        <authorList>
            <person name="Weon H.-Y."/>
            <person name="Kwon S.-W."/>
            <person name="Lee S.A."/>
        </authorList>
    </citation>
    <scope>NUCLEOTIDE SEQUENCE [LARGE SCALE GENOMIC DNA]</scope>
    <source>
        <strain evidence="8">KIS68-18</strain>
    </source>
</reference>
<evidence type="ECO:0000256" key="1">
    <source>
        <dbReference type="ARBA" id="ARBA00001933"/>
    </source>
</evidence>
<dbReference type="AlphaFoldDB" id="A0A385T2R6"/>
<evidence type="ECO:0000313" key="7">
    <source>
        <dbReference type="EMBL" id="AYB35458.1"/>
    </source>
</evidence>
<feature type="domain" description="Tryptophan synthase beta chain-like PALP" evidence="6">
    <location>
        <begin position="3"/>
        <end position="281"/>
    </location>
</feature>
<comment type="similarity">
    <text evidence="2">Belongs to the ACC deaminase/D-cysteine desulfhydrase family.</text>
</comment>
<dbReference type="InterPro" id="IPR027278">
    <property type="entry name" value="ACCD_DCysDesulf"/>
</dbReference>
<keyword evidence="3 5" id="KW-0663">Pyridoxal phosphate</keyword>
<dbReference type="PIRSF" id="PIRSF006278">
    <property type="entry name" value="ACCD_DCysDesulf"/>
    <property type="match status" value="1"/>
</dbReference>
<dbReference type="EMBL" id="CP032382">
    <property type="protein sequence ID" value="AYB35458.1"/>
    <property type="molecule type" value="Genomic_DNA"/>
</dbReference>
<dbReference type="Gene3D" id="3.40.50.1100">
    <property type="match status" value="2"/>
</dbReference>
<dbReference type="PANTHER" id="PTHR43780:SF2">
    <property type="entry name" value="1-AMINOCYCLOPROPANE-1-CARBOXYLATE DEAMINASE-RELATED"/>
    <property type="match status" value="1"/>
</dbReference>
<keyword evidence="8" id="KW-1185">Reference proteome</keyword>
<feature type="modified residue" description="N6-(pyridoxal phosphate)lysine" evidence="5">
    <location>
        <position position="39"/>
    </location>
</feature>
<evidence type="ECO:0000256" key="2">
    <source>
        <dbReference type="ARBA" id="ARBA00008639"/>
    </source>
</evidence>
<gene>
    <name evidence="7" type="ORF">D4L85_08280</name>
</gene>
<dbReference type="InterPro" id="IPR036052">
    <property type="entry name" value="TrpB-like_PALP_sf"/>
</dbReference>
<dbReference type="InterPro" id="IPR001926">
    <property type="entry name" value="TrpB-like_PALP"/>
</dbReference>
<dbReference type="Pfam" id="PF00291">
    <property type="entry name" value="PALP"/>
    <property type="match status" value="1"/>
</dbReference>
<dbReference type="GO" id="GO:0019148">
    <property type="term" value="F:D-cysteine desulfhydrase activity"/>
    <property type="evidence" value="ECO:0007669"/>
    <property type="project" value="TreeGrafter"/>
</dbReference>
<evidence type="ECO:0000256" key="4">
    <source>
        <dbReference type="PIRSR" id="PIRSR006278-1"/>
    </source>
</evidence>
<sequence>MAYQSTPLVEIHDPAFAEAGIRVMLKREDLNHPYVSGNKWWKLKYNLEKVFQHPSKTLLTFGGAYSNHLYAAAAACHELGFRSIGVVRGEEHPLLNDTLQFAKDRGMQLHYVSRESYRHKTEADFIETLEKEFSSFVLVPEGGSNEEAVQGASEFAASLDPSFDYLCCPVGTGGTLAGLIRGYPPTKTVLGFSALKGAYGMAEEIQRWCPSKTNWQLITDYHFGGYAKFTPDLLQFIVQFKEDHGVPLEPIYTGKMMSGIFDLIKQGFFKRGSTLLAIHTGGLQGKY</sequence>
<dbReference type="PANTHER" id="PTHR43780">
    <property type="entry name" value="1-AMINOCYCLOPROPANE-1-CARBOXYLATE DEAMINASE-RELATED"/>
    <property type="match status" value="1"/>
</dbReference>
<accession>A0A385T2R6</accession>
<comment type="cofactor">
    <cofactor evidence="1">
        <name>pyridoxal 5'-phosphate</name>
        <dbReference type="ChEBI" id="CHEBI:597326"/>
    </cofactor>
</comment>
<dbReference type="KEGG" id="chk:D4L85_08280"/>
<evidence type="ECO:0000313" key="8">
    <source>
        <dbReference type="Proteomes" id="UP000266183"/>
    </source>
</evidence>
<dbReference type="OrthoDB" id="9801249at2"/>
<evidence type="ECO:0000256" key="5">
    <source>
        <dbReference type="PIRSR" id="PIRSR006278-2"/>
    </source>
</evidence>